<dbReference type="Proteomes" id="UP000247591">
    <property type="component" value="Unassembled WGS sequence"/>
</dbReference>
<dbReference type="OrthoDB" id="4232000at2"/>
<gene>
    <name evidence="1" type="ORF">DFR67_11520</name>
</gene>
<organism evidence="1 2">
    <name type="scientific">Williamsia limnetica</name>
    <dbReference type="NCBI Taxonomy" id="882452"/>
    <lineage>
        <taxon>Bacteria</taxon>
        <taxon>Bacillati</taxon>
        <taxon>Actinomycetota</taxon>
        <taxon>Actinomycetes</taxon>
        <taxon>Mycobacteriales</taxon>
        <taxon>Nocardiaceae</taxon>
        <taxon>Williamsia</taxon>
    </lineage>
</organism>
<dbReference type="AlphaFoldDB" id="A0A318RJ02"/>
<dbReference type="EMBL" id="QJSP01000015">
    <property type="protein sequence ID" value="PYE13695.1"/>
    <property type="molecule type" value="Genomic_DNA"/>
</dbReference>
<comment type="caution">
    <text evidence="1">The sequence shown here is derived from an EMBL/GenBank/DDBJ whole genome shotgun (WGS) entry which is preliminary data.</text>
</comment>
<sequence length="96" mass="10844">MTTTVVAGTLAGPRMTLVCYNDTFGYGWKHVDLFTHDDEGRELNWVHWTVRADGPSAADQATAQIEPTLRRTSDWRHRVSAAGMDYWEADAAWSDE</sequence>
<keyword evidence="2" id="KW-1185">Reference proteome</keyword>
<dbReference type="RefSeq" id="WP_110471730.1">
    <property type="nucleotide sequence ID" value="NZ_QJSP01000015.1"/>
</dbReference>
<name>A0A318RJ02_WILLI</name>
<reference evidence="1 2" key="1">
    <citation type="submission" date="2018-06" db="EMBL/GenBank/DDBJ databases">
        <title>Genomic Encyclopedia of Type Strains, Phase IV (KMG-IV): sequencing the most valuable type-strain genomes for metagenomic binning, comparative biology and taxonomic classification.</title>
        <authorList>
            <person name="Goeker M."/>
        </authorList>
    </citation>
    <scope>NUCLEOTIDE SEQUENCE [LARGE SCALE GENOMIC DNA]</scope>
    <source>
        <strain evidence="1 2">DSM 45521</strain>
    </source>
</reference>
<protein>
    <submittedName>
        <fullName evidence="1">Uncharacterized protein</fullName>
    </submittedName>
</protein>
<accession>A0A318RJ02</accession>
<evidence type="ECO:0000313" key="2">
    <source>
        <dbReference type="Proteomes" id="UP000247591"/>
    </source>
</evidence>
<evidence type="ECO:0000313" key="1">
    <source>
        <dbReference type="EMBL" id="PYE13695.1"/>
    </source>
</evidence>
<proteinExistence type="predicted"/>